<protein>
    <recommendedName>
        <fullName evidence="3">AB hydrolase-1 domain-containing protein</fullName>
    </recommendedName>
</protein>
<dbReference type="InterPro" id="IPR000639">
    <property type="entry name" value="Epox_hydrolase-like"/>
</dbReference>
<evidence type="ECO:0000256" key="1">
    <source>
        <dbReference type="ARBA" id="ARBA00022801"/>
    </source>
</evidence>
<dbReference type="EMBL" id="DF237491">
    <property type="protein sequence ID" value="GAQ89611.1"/>
    <property type="molecule type" value="Genomic_DNA"/>
</dbReference>
<dbReference type="OMA" id="MPYRSIH"/>
<accession>A0A1Y1IKD4</accession>
<dbReference type="Pfam" id="PF00561">
    <property type="entry name" value="Abhydrolase_1"/>
    <property type="match status" value="1"/>
</dbReference>
<feature type="domain" description="AB hydrolase-1" evidence="3">
    <location>
        <begin position="35"/>
        <end position="158"/>
    </location>
</feature>
<dbReference type="PANTHER" id="PTHR43329">
    <property type="entry name" value="EPOXIDE HYDROLASE"/>
    <property type="match status" value="1"/>
</dbReference>
<evidence type="ECO:0000259" key="3">
    <source>
        <dbReference type="Pfam" id="PF00561"/>
    </source>
</evidence>
<organism evidence="4 5">
    <name type="scientific">Klebsormidium nitens</name>
    <name type="common">Green alga</name>
    <name type="synonym">Ulothrix nitens</name>
    <dbReference type="NCBI Taxonomy" id="105231"/>
    <lineage>
        <taxon>Eukaryota</taxon>
        <taxon>Viridiplantae</taxon>
        <taxon>Streptophyta</taxon>
        <taxon>Klebsormidiophyceae</taxon>
        <taxon>Klebsormidiales</taxon>
        <taxon>Klebsormidiaceae</taxon>
        <taxon>Klebsormidium</taxon>
    </lineage>
</organism>
<dbReference type="Gene3D" id="3.40.50.1820">
    <property type="entry name" value="alpha/beta hydrolase"/>
    <property type="match status" value="1"/>
</dbReference>
<dbReference type="Proteomes" id="UP000054558">
    <property type="component" value="Unassembled WGS sequence"/>
</dbReference>
<sequence length="294" mass="32242">MAAHQESAPSDDLLKGTIVKAGGHNLNVVNRGKGPAVLMLHGFPNSSTLYKHQIPFLVDHGFQVIVPDLLGFGGSDKPQDVEPYTLDNQVTMLKEVLDQLGVDKAVVVGHDWGAGLAWHFAALAPERTTRLVALSVGHPAQYFNTGEQQQLSWYMLIFLHEGLAERVITDGSVLSKVTPASQMVLFATDEFVQMFADLAKPGNATAGLNWYRANVTPEKMVAGYITQTPPVEVDTLMIWPTGDHYACCEAQAKGSEAFVKGRFRYERVECDSHFVTWSAPDKVNELLLGFLTES</sequence>
<evidence type="ECO:0000256" key="2">
    <source>
        <dbReference type="ARBA" id="ARBA00038334"/>
    </source>
</evidence>
<evidence type="ECO:0000313" key="4">
    <source>
        <dbReference type="EMBL" id="GAQ89611.1"/>
    </source>
</evidence>
<dbReference type="InterPro" id="IPR029058">
    <property type="entry name" value="AB_hydrolase_fold"/>
</dbReference>
<dbReference type="AlphaFoldDB" id="A0A1Y1IKD4"/>
<comment type="similarity">
    <text evidence="2">Belongs to the AB hydrolase superfamily. Epoxide hydrolase family.</text>
</comment>
<dbReference type="OrthoDB" id="7130006at2759"/>
<evidence type="ECO:0000313" key="5">
    <source>
        <dbReference type="Proteomes" id="UP000054558"/>
    </source>
</evidence>
<dbReference type="SUPFAM" id="SSF53474">
    <property type="entry name" value="alpha/beta-Hydrolases"/>
    <property type="match status" value="1"/>
</dbReference>
<dbReference type="InterPro" id="IPR000073">
    <property type="entry name" value="AB_hydrolase_1"/>
</dbReference>
<gene>
    <name evidence="4" type="ORF">KFL_005420020</name>
</gene>
<dbReference type="PRINTS" id="PR00111">
    <property type="entry name" value="ABHYDROLASE"/>
</dbReference>
<keyword evidence="1" id="KW-0378">Hydrolase</keyword>
<dbReference type="GO" id="GO:0016787">
    <property type="term" value="F:hydrolase activity"/>
    <property type="evidence" value="ECO:0000318"/>
    <property type="project" value="GO_Central"/>
</dbReference>
<keyword evidence="5" id="KW-1185">Reference proteome</keyword>
<name>A0A1Y1IKD4_KLENI</name>
<reference evidence="4 5" key="1">
    <citation type="journal article" date="2014" name="Nat. Commun.">
        <title>Klebsormidium flaccidum genome reveals primary factors for plant terrestrial adaptation.</title>
        <authorList>
            <person name="Hori K."/>
            <person name="Maruyama F."/>
            <person name="Fujisawa T."/>
            <person name="Togashi T."/>
            <person name="Yamamoto N."/>
            <person name="Seo M."/>
            <person name="Sato S."/>
            <person name="Yamada T."/>
            <person name="Mori H."/>
            <person name="Tajima N."/>
            <person name="Moriyama T."/>
            <person name="Ikeuchi M."/>
            <person name="Watanabe M."/>
            <person name="Wada H."/>
            <person name="Kobayashi K."/>
            <person name="Saito M."/>
            <person name="Masuda T."/>
            <person name="Sasaki-Sekimoto Y."/>
            <person name="Mashiguchi K."/>
            <person name="Awai K."/>
            <person name="Shimojima M."/>
            <person name="Masuda S."/>
            <person name="Iwai M."/>
            <person name="Nobusawa T."/>
            <person name="Narise T."/>
            <person name="Kondo S."/>
            <person name="Saito H."/>
            <person name="Sato R."/>
            <person name="Murakawa M."/>
            <person name="Ihara Y."/>
            <person name="Oshima-Yamada Y."/>
            <person name="Ohtaka K."/>
            <person name="Satoh M."/>
            <person name="Sonobe K."/>
            <person name="Ishii M."/>
            <person name="Ohtani R."/>
            <person name="Kanamori-Sato M."/>
            <person name="Honoki R."/>
            <person name="Miyazaki D."/>
            <person name="Mochizuki H."/>
            <person name="Umetsu J."/>
            <person name="Higashi K."/>
            <person name="Shibata D."/>
            <person name="Kamiya Y."/>
            <person name="Sato N."/>
            <person name="Nakamura Y."/>
            <person name="Tabata S."/>
            <person name="Ida S."/>
            <person name="Kurokawa K."/>
            <person name="Ohta H."/>
        </authorList>
    </citation>
    <scope>NUCLEOTIDE SEQUENCE [LARGE SCALE GENOMIC DNA]</scope>
    <source>
        <strain evidence="4 5">NIES-2285</strain>
    </source>
</reference>
<proteinExistence type="inferred from homology"/>
<dbReference type="PRINTS" id="PR00412">
    <property type="entry name" value="EPOXHYDRLASE"/>
</dbReference>
<dbReference type="STRING" id="105231.A0A1Y1IKD4"/>